<evidence type="ECO:0000313" key="3">
    <source>
        <dbReference type="EMBL" id="EKD18507.1"/>
    </source>
</evidence>
<reference evidence="3 4" key="1">
    <citation type="journal article" date="2012" name="BMC Genomics">
        <title>Sequencing the genome of Marssonina brunnea reveals fungus-poplar co-evolution.</title>
        <authorList>
            <person name="Zhu S."/>
            <person name="Cao Y.-Z."/>
            <person name="Jiang C."/>
            <person name="Tan B.-Y."/>
            <person name="Wang Z."/>
            <person name="Feng S."/>
            <person name="Zhang L."/>
            <person name="Su X.-H."/>
            <person name="Brejova B."/>
            <person name="Vinar T."/>
            <person name="Xu M."/>
            <person name="Wang M.-X."/>
            <person name="Zhang S.-G."/>
            <person name="Huang M.-R."/>
            <person name="Wu R."/>
            <person name="Zhou Y."/>
        </authorList>
    </citation>
    <scope>NUCLEOTIDE SEQUENCE [LARGE SCALE GENOMIC DNA]</scope>
    <source>
        <strain evidence="3 4">MB_m1</strain>
    </source>
</reference>
<evidence type="ECO:0000256" key="1">
    <source>
        <dbReference type="SAM" id="MobiDB-lite"/>
    </source>
</evidence>
<protein>
    <recommendedName>
        <fullName evidence="2">DUF7918 domain-containing protein</fullName>
    </recommendedName>
</protein>
<evidence type="ECO:0000259" key="2">
    <source>
        <dbReference type="Pfam" id="PF25534"/>
    </source>
</evidence>
<dbReference type="Pfam" id="PF25534">
    <property type="entry name" value="DUF7918"/>
    <property type="match status" value="1"/>
</dbReference>
<feature type="domain" description="DUF7918" evidence="2">
    <location>
        <begin position="46"/>
        <end position="125"/>
    </location>
</feature>
<proteinExistence type="predicted"/>
<dbReference type="OrthoDB" id="3560230at2759"/>
<feature type="region of interest" description="Disordered" evidence="1">
    <location>
        <begin position="255"/>
        <end position="303"/>
    </location>
</feature>
<feature type="compositionally biased region" description="Basic and acidic residues" evidence="1">
    <location>
        <begin position="255"/>
        <end position="271"/>
    </location>
</feature>
<gene>
    <name evidence="3" type="ORF">MBM_03500</name>
</gene>
<dbReference type="AlphaFoldDB" id="K1X0J4"/>
<keyword evidence="4" id="KW-1185">Reference proteome</keyword>
<accession>K1X0J4</accession>
<sequence>MAIHDDIPGLEVVLCMPGTDILEESELENEPHPLLGIQSLAAADIQYQRTVTRQVEGEPGEIFSIRITLEPDFVFDGRVLVFVVSVDGQTIGQHPHLSREYFMSCIANEISCAHLFMAPEFRFSHAERSILSSQPSGSIVVRVYHKRTFDGIRKRNQGSKGSISPQKFLQGGNCRSALSSPLSDCASGGGNEPIELIDDSGIPHAIFHFKYSRTTSMLTLTGLEDLTASQTKRVMKLLADNRGCADCGKSEAKNDIEHTRPDAPAKRRNSEDSELCSPTKKIQTRANTPEVDSEKMRRTPSDS</sequence>
<dbReference type="InterPro" id="IPR057678">
    <property type="entry name" value="DUF7918"/>
</dbReference>
<dbReference type="InParanoid" id="K1X0J4"/>
<name>K1X0J4_MARBU</name>
<dbReference type="Proteomes" id="UP000006753">
    <property type="component" value="Unassembled WGS sequence"/>
</dbReference>
<dbReference type="HOGENOM" id="CLU_918533_0_0_1"/>
<feature type="compositionally biased region" description="Basic and acidic residues" evidence="1">
    <location>
        <begin position="292"/>
        <end position="303"/>
    </location>
</feature>
<evidence type="ECO:0000313" key="4">
    <source>
        <dbReference type="Proteomes" id="UP000006753"/>
    </source>
</evidence>
<dbReference type="EMBL" id="JH921433">
    <property type="protein sequence ID" value="EKD18507.1"/>
    <property type="molecule type" value="Genomic_DNA"/>
</dbReference>
<organism evidence="3 4">
    <name type="scientific">Marssonina brunnea f. sp. multigermtubi (strain MB_m1)</name>
    <name type="common">Marssonina leaf spot fungus</name>
    <dbReference type="NCBI Taxonomy" id="1072389"/>
    <lineage>
        <taxon>Eukaryota</taxon>
        <taxon>Fungi</taxon>
        <taxon>Dikarya</taxon>
        <taxon>Ascomycota</taxon>
        <taxon>Pezizomycotina</taxon>
        <taxon>Leotiomycetes</taxon>
        <taxon>Helotiales</taxon>
        <taxon>Drepanopezizaceae</taxon>
        <taxon>Drepanopeziza</taxon>
    </lineage>
</organism>
<dbReference type="KEGG" id="mbe:MBM_03500"/>